<name>D4G8A7_RIEPU</name>
<dbReference type="Gene3D" id="3.30.420.10">
    <property type="entry name" value="Ribonuclease H-like superfamily/Ribonuclease H"/>
    <property type="match status" value="1"/>
</dbReference>
<accession>D4G8A7</accession>
<evidence type="ECO:0000256" key="11">
    <source>
        <dbReference type="ARBA" id="ARBA00023204"/>
    </source>
</evidence>
<keyword evidence="7 13" id="KW-0378">Hydrolase</keyword>
<evidence type="ECO:0000256" key="12">
    <source>
        <dbReference type="ARBA" id="ARBA00029354"/>
    </source>
</evidence>
<dbReference type="AlphaFoldDB" id="D4G8A7"/>
<keyword evidence="4 13" id="KW-0479">Metal-binding</keyword>
<dbReference type="STRING" id="515618.RIEPE_0313"/>
<dbReference type="InterPro" id="IPR036397">
    <property type="entry name" value="RNaseH_sf"/>
</dbReference>
<dbReference type="GO" id="GO:0003677">
    <property type="term" value="F:DNA binding"/>
    <property type="evidence" value="ECO:0007669"/>
    <property type="project" value="UniProtKB-KW"/>
</dbReference>
<keyword evidence="3 13" id="KW-0540">Nuclease</keyword>
<evidence type="ECO:0000256" key="2">
    <source>
        <dbReference type="ARBA" id="ARBA00022490"/>
    </source>
</evidence>
<dbReference type="OrthoDB" id="9805499at2"/>
<dbReference type="eggNOG" id="COG0817">
    <property type="taxonomic scope" value="Bacteria"/>
</dbReference>
<dbReference type="PANTHER" id="PTHR30194:SF3">
    <property type="entry name" value="CROSSOVER JUNCTION ENDODEOXYRIBONUCLEASE RUVC"/>
    <property type="match status" value="1"/>
</dbReference>
<evidence type="ECO:0000256" key="5">
    <source>
        <dbReference type="ARBA" id="ARBA00022759"/>
    </source>
</evidence>
<dbReference type="HOGENOM" id="CLU_091257_2_1_6"/>
<dbReference type="PRINTS" id="PR00696">
    <property type="entry name" value="RSOLVASERUVC"/>
</dbReference>
<reference evidence="15" key="1">
    <citation type="submission" date="2008-05" db="EMBL/GenBank/DDBJ databases">
        <title>Genome sequence of Riesia pediculicola USDA.</title>
        <authorList>
            <person name="Kirkness E.F."/>
        </authorList>
    </citation>
    <scope>NUCLEOTIDE SEQUENCE [LARGE SCALE GENOMIC DNA]</scope>
    <source>
        <strain evidence="15">USDA</strain>
    </source>
</reference>
<dbReference type="KEGG" id="rip:RIEPE_0313"/>
<dbReference type="NCBIfam" id="TIGR00228">
    <property type="entry name" value="ruvC"/>
    <property type="match status" value="1"/>
</dbReference>
<dbReference type="FunFam" id="3.30.420.10:FF:000002">
    <property type="entry name" value="Crossover junction endodeoxyribonuclease RuvC"/>
    <property type="match status" value="1"/>
</dbReference>
<dbReference type="GO" id="GO:0006281">
    <property type="term" value="P:DNA repair"/>
    <property type="evidence" value="ECO:0007669"/>
    <property type="project" value="UniProtKB-UniRule"/>
</dbReference>
<comment type="similarity">
    <text evidence="1 13">Belongs to the RuvC family.</text>
</comment>
<evidence type="ECO:0000256" key="8">
    <source>
        <dbReference type="ARBA" id="ARBA00022842"/>
    </source>
</evidence>
<dbReference type="PANTHER" id="PTHR30194">
    <property type="entry name" value="CROSSOVER JUNCTION ENDODEOXYRIBONUCLEASE RUVC"/>
    <property type="match status" value="1"/>
</dbReference>
<evidence type="ECO:0000256" key="3">
    <source>
        <dbReference type="ARBA" id="ARBA00022722"/>
    </source>
</evidence>
<dbReference type="CDD" id="cd16962">
    <property type="entry name" value="RuvC"/>
    <property type="match status" value="1"/>
</dbReference>
<feature type="binding site" evidence="13">
    <location>
        <position position="139"/>
    </location>
    <ligand>
        <name>Mg(2+)</name>
        <dbReference type="ChEBI" id="CHEBI:18420"/>
        <label>1</label>
    </ligand>
</feature>
<dbReference type="GO" id="GO:0008821">
    <property type="term" value="F:crossover junction DNA endonuclease activity"/>
    <property type="evidence" value="ECO:0007669"/>
    <property type="project" value="UniProtKB-UniRule"/>
</dbReference>
<gene>
    <name evidence="13 15" type="primary">ruvC</name>
    <name evidence="15" type="ordered locus">RIEPE_0313</name>
</gene>
<comment type="subunit">
    <text evidence="13">Homodimer which binds Holliday junction (HJ) DNA. The HJ becomes 2-fold symmetrical on binding to RuvC with unstacked arms; it has a different conformation from HJ DNA in complex with RuvA. In the full resolvosome a probable DNA-RuvA(4)-RuvB(12)-RuvC(2) complex forms which resolves the HJ.</text>
</comment>
<comment type="subcellular location">
    <subcellularLocation>
        <location evidence="13">Cytoplasm</location>
    </subcellularLocation>
</comment>
<feature type="active site" evidence="13">
    <location>
        <position position="67"/>
    </location>
</feature>
<dbReference type="GO" id="GO:0005737">
    <property type="term" value="C:cytoplasm"/>
    <property type="evidence" value="ECO:0007669"/>
    <property type="project" value="UniProtKB-SubCell"/>
</dbReference>
<comment type="function">
    <text evidence="13">The RuvA-RuvB-RuvC complex processes Holliday junction (HJ) DNA during genetic recombination and DNA repair. Endonuclease that resolves HJ intermediates. Cleaves cruciform DNA by making single-stranded nicks across the HJ at symmetrical positions within the homologous arms, yielding a 5'-phosphate and a 3'-hydroxyl group; requires a central core of homology in the junction. The consensus cleavage sequence is 5'-(A/T)TT(C/G)-3'. Cleavage occurs on the 3'-side of the TT dinucleotide at the point of strand exchange. HJ branch migration catalyzed by RuvA-RuvB allows RuvC to scan DNA until it finds its consensus sequence, where it cleaves and resolves the cruciform DNA.</text>
</comment>
<keyword evidence="6 13" id="KW-0227">DNA damage</keyword>
<keyword evidence="8 13" id="KW-0460">Magnesium</keyword>
<evidence type="ECO:0000256" key="14">
    <source>
        <dbReference type="NCBIfam" id="TIGR00228"/>
    </source>
</evidence>
<dbReference type="GO" id="GO:0000287">
    <property type="term" value="F:magnesium ion binding"/>
    <property type="evidence" value="ECO:0007669"/>
    <property type="project" value="UniProtKB-UniRule"/>
</dbReference>
<comment type="catalytic activity">
    <reaction evidence="12 13">
        <text>Endonucleolytic cleavage at a junction such as a reciprocal single-stranded crossover between two homologous DNA duplexes (Holliday junction).</text>
        <dbReference type="EC" id="3.1.21.10"/>
    </reaction>
</comment>
<dbReference type="Proteomes" id="UP000001700">
    <property type="component" value="Chromosome"/>
</dbReference>
<dbReference type="InterPro" id="IPR002176">
    <property type="entry name" value="X-over_junc_endoDNase_RuvC"/>
</dbReference>
<feature type="active site" evidence="13">
    <location>
        <position position="139"/>
    </location>
</feature>
<dbReference type="InterPro" id="IPR012337">
    <property type="entry name" value="RNaseH-like_sf"/>
</dbReference>
<evidence type="ECO:0000256" key="1">
    <source>
        <dbReference type="ARBA" id="ARBA00009518"/>
    </source>
</evidence>
<keyword evidence="16" id="KW-1185">Reference proteome</keyword>
<evidence type="ECO:0000256" key="13">
    <source>
        <dbReference type="HAMAP-Rule" id="MF_00034"/>
    </source>
</evidence>
<dbReference type="EMBL" id="CP001085">
    <property type="protein sequence ID" value="ADD79432.1"/>
    <property type="molecule type" value="Genomic_DNA"/>
</dbReference>
<dbReference type="SUPFAM" id="SSF53098">
    <property type="entry name" value="Ribonuclease H-like"/>
    <property type="match status" value="1"/>
</dbReference>
<proteinExistence type="inferred from homology"/>
<evidence type="ECO:0000256" key="9">
    <source>
        <dbReference type="ARBA" id="ARBA00023125"/>
    </source>
</evidence>
<evidence type="ECO:0000256" key="4">
    <source>
        <dbReference type="ARBA" id="ARBA00022723"/>
    </source>
</evidence>
<organism evidence="15 16">
    <name type="scientific">Riesia pediculicola (strain USDA)</name>
    <dbReference type="NCBI Taxonomy" id="515618"/>
    <lineage>
        <taxon>Bacteria</taxon>
        <taxon>Pseudomonadati</taxon>
        <taxon>Pseudomonadota</taxon>
        <taxon>Gammaproteobacteria</taxon>
        <taxon>Enterobacterales</taxon>
        <taxon>Enterobacteriaceae</taxon>
        <taxon>Candidatus Riesia</taxon>
    </lineage>
</organism>
<keyword evidence="9 13" id="KW-0238">DNA-binding</keyword>
<sequence length="177" mass="19794">MITILGIDPGSCITGYGIVQSQKKRILYIDGGCIKNRLADMPNRLKTIYDGVQKIIHKYRPDIFAVEQIFVSKNVSSALKLSQAKAVAILAAVKNQLPIFEYSTKKVRKSVVGTGSAKKEHIQYAVHAILKLSSHPQSDIADALAVAIAHIFSENYKIKKKRFKNKISISYLETYHY</sequence>
<comment type="cofactor">
    <cofactor evidence="13">
        <name>Mg(2+)</name>
        <dbReference type="ChEBI" id="CHEBI:18420"/>
    </cofactor>
    <text evidence="13">Binds 2 Mg(2+) ion per subunit.</text>
</comment>
<dbReference type="EC" id="3.1.21.10" evidence="13 14"/>
<evidence type="ECO:0000313" key="15">
    <source>
        <dbReference type="EMBL" id="ADD79432.1"/>
    </source>
</evidence>
<feature type="active site" evidence="13">
    <location>
        <position position="8"/>
    </location>
</feature>
<dbReference type="HAMAP" id="MF_00034">
    <property type="entry name" value="RuvC"/>
    <property type="match status" value="1"/>
</dbReference>
<dbReference type="Pfam" id="PF02075">
    <property type="entry name" value="RuvC"/>
    <property type="match status" value="1"/>
</dbReference>
<keyword evidence="11 13" id="KW-0234">DNA repair</keyword>
<keyword evidence="5 13" id="KW-0255">Endonuclease</keyword>
<evidence type="ECO:0000256" key="7">
    <source>
        <dbReference type="ARBA" id="ARBA00022801"/>
    </source>
</evidence>
<feature type="binding site" evidence="13">
    <location>
        <position position="67"/>
    </location>
    <ligand>
        <name>Mg(2+)</name>
        <dbReference type="ChEBI" id="CHEBI:18420"/>
        <label>2</label>
    </ligand>
</feature>
<evidence type="ECO:0000313" key="16">
    <source>
        <dbReference type="Proteomes" id="UP000001700"/>
    </source>
</evidence>
<protein>
    <recommendedName>
        <fullName evidence="13 14">Crossover junction endodeoxyribonuclease RuvC</fullName>
        <ecNumber evidence="13 14">3.1.21.10</ecNumber>
    </recommendedName>
    <alternativeName>
        <fullName evidence="13">Holliday junction nuclease RuvC</fullName>
    </alternativeName>
    <alternativeName>
        <fullName evidence="13">Holliday junction resolvase RuvC</fullName>
    </alternativeName>
</protein>
<feature type="binding site" evidence="13">
    <location>
        <position position="8"/>
    </location>
    <ligand>
        <name>Mg(2+)</name>
        <dbReference type="ChEBI" id="CHEBI:18420"/>
        <label>1</label>
    </ligand>
</feature>
<keyword evidence="2 13" id="KW-0963">Cytoplasm</keyword>
<dbReference type="RefSeq" id="WP_013087422.1">
    <property type="nucleotide sequence ID" value="NC_014109.1"/>
</dbReference>
<dbReference type="GO" id="GO:0006310">
    <property type="term" value="P:DNA recombination"/>
    <property type="evidence" value="ECO:0007669"/>
    <property type="project" value="UniProtKB-UniRule"/>
</dbReference>
<dbReference type="GO" id="GO:0048476">
    <property type="term" value="C:Holliday junction resolvase complex"/>
    <property type="evidence" value="ECO:0007669"/>
    <property type="project" value="UniProtKB-UniRule"/>
</dbReference>
<evidence type="ECO:0000256" key="6">
    <source>
        <dbReference type="ARBA" id="ARBA00022763"/>
    </source>
</evidence>
<keyword evidence="10 13" id="KW-0233">DNA recombination</keyword>
<evidence type="ECO:0000256" key="10">
    <source>
        <dbReference type="ARBA" id="ARBA00023172"/>
    </source>
</evidence>